<evidence type="ECO:0000313" key="2">
    <source>
        <dbReference type="EMBL" id="NFA44244.1"/>
    </source>
</evidence>
<reference evidence="2 3" key="1">
    <citation type="submission" date="2019-02" db="EMBL/GenBank/DDBJ databases">
        <title>Genome sequencing of Clostridium botulinum clinical isolates.</title>
        <authorList>
            <person name="Brunt J."/>
            <person name="Van Vliet A.H.M."/>
            <person name="Stringer S.C."/>
            <person name="Grant K.A."/>
            <person name="Carter A.C."/>
            <person name="Peck M.W."/>
        </authorList>
    </citation>
    <scope>NUCLEOTIDE SEQUENCE [LARGE SCALE GENOMIC DNA]</scope>
    <source>
        <strain evidence="2 3">H113700579</strain>
    </source>
</reference>
<comment type="caution">
    <text evidence="2">The sequence shown here is derived from an EMBL/GenBank/DDBJ whole genome shotgun (WGS) entry which is preliminary data.</text>
</comment>
<gene>
    <name evidence="2" type="ORF">EXM65_17170</name>
</gene>
<dbReference type="AlphaFoldDB" id="A0A6M0SV12"/>
<dbReference type="InterPro" id="IPR010359">
    <property type="entry name" value="IrrE_HExxH"/>
</dbReference>
<name>A0A6M0SV12_CLOBO</name>
<evidence type="ECO:0000313" key="3">
    <source>
        <dbReference type="Proteomes" id="UP000472355"/>
    </source>
</evidence>
<proteinExistence type="predicted"/>
<dbReference type="Pfam" id="PF06114">
    <property type="entry name" value="Peptidase_M78"/>
    <property type="match status" value="1"/>
</dbReference>
<organism evidence="2 3">
    <name type="scientific">Clostridium botulinum</name>
    <dbReference type="NCBI Taxonomy" id="1491"/>
    <lineage>
        <taxon>Bacteria</taxon>
        <taxon>Bacillati</taxon>
        <taxon>Bacillota</taxon>
        <taxon>Clostridia</taxon>
        <taxon>Eubacteriales</taxon>
        <taxon>Clostridiaceae</taxon>
        <taxon>Clostridium</taxon>
    </lineage>
</organism>
<evidence type="ECO:0000259" key="1">
    <source>
        <dbReference type="Pfam" id="PF06114"/>
    </source>
</evidence>
<dbReference type="Gene3D" id="1.10.10.2910">
    <property type="match status" value="1"/>
</dbReference>
<accession>A0A6M0SV12</accession>
<protein>
    <submittedName>
        <fullName evidence="2">ImmA/IrrE family metallo-endopeptidase</fullName>
    </submittedName>
</protein>
<dbReference type="EMBL" id="SGKU01000067">
    <property type="protein sequence ID" value="NFA44244.1"/>
    <property type="molecule type" value="Genomic_DNA"/>
</dbReference>
<feature type="domain" description="IrrE N-terminal-like" evidence="1">
    <location>
        <begin position="52"/>
        <end position="177"/>
    </location>
</feature>
<dbReference type="Proteomes" id="UP000472355">
    <property type="component" value="Unassembled WGS sequence"/>
</dbReference>
<sequence>MMIEKENLQRILELNKQIDDEINSIVKKDFSGLYDDNINIIQNINLKMEEDFNIIKYPINNNELGGFVYKTDNNLFCFINSHQPRNFQNFVLIHEYYHMSHHDNLEKNKIDTVLLNEEESINLIERKANYYASLMLLDSLRENYNKFIKDRKFTLEDTICYLIDLYKVPKKTILIRLYELECITFDELYDNFNNNIENLQNRFNKLGLDTSILEPSNVVKFDDIDKEFKKARESGAMLESFLDQNESYYRELLKSLEVKFKNGQR</sequence>